<evidence type="ECO:0000256" key="2">
    <source>
        <dbReference type="ARBA" id="ARBA00022490"/>
    </source>
</evidence>
<dbReference type="EMBL" id="LGRX02000144">
    <property type="protein sequence ID" value="KAK3289417.1"/>
    <property type="molecule type" value="Genomic_DNA"/>
</dbReference>
<keyword evidence="2" id="KW-0963">Cytoplasm</keyword>
<proteinExistence type="inferred from homology"/>
<dbReference type="PANTHER" id="PTHR20544">
    <property type="entry name" value="CENTROSOMAL PROTEIN CEP135"/>
    <property type="match status" value="1"/>
</dbReference>
<protein>
    <recommendedName>
        <fullName evidence="9">Centrosomal protein of 135 kDa</fullName>
    </recommendedName>
</protein>
<gene>
    <name evidence="7" type="ORF">CYMTET_3154</name>
</gene>
<feature type="region of interest" description="Disordered" evidence="6">
    <location>
        <begin position="194"/>
        <end position="213"/>
    </location>
</feature>
<evidence type="ECO:0000256" key="4">
    <source>
        <dbReference type="ARBA" id="ARBA00038123"/>
    </source>
</evidence>
<keyword evidence="3" id="KW-0206">Cytoskeleton</keyword>
<dbReference type="GO" id="GO:0005814">
    <property type="term" value="C:centriole"/>
    <property type="evidence" value="ECO:0007669"/>
    <property type="project" value="UniProtKB-SubCell"/>
</dbReference>
<comment type="similarity">
    <text evidence="4">Belongs to the CEP135/TSGA10 family.</text>
</comment>
<feature type="coiled-coil region" evidence="5">
    <location>
        <begin position="288"/>
        <end position="346"/>
    </location>
</feature>
<evidence type="ECO:0000256" key="3">
    <source>
        <dbReference type="ARBA" id="ARBA00023212"/>
    </source>
</evidence>
<reference evidence="7 8" key="1">
    <citation type="journal article" date="2015" name="Genome Biol. Evol.">
        <title>Comparative Genomics of a Bacterivorous Green Alga Reveals Evolutionary Causalities and Consequences of Phago-Mixotrophic Mode of Nutrition.</title>
        <authorList>
            <person name="Burns J.A."/>
            <person name="Paasch A."/>
            <person name="Narechania A."/>
            <person name="Kim E."/>
        </authorList>
    </citation>
    <scope>NUCLEOTIDE SEQUENCE [LARGE SCALE GENOMIC DNA]</scope>
    <source>
        <strain evidence="7 8">PLY_AMNH</strain>
    </source>
</reference>
<evidence type="ECO:0000313" key="8">
    <source>
        <dbReference type="Proteomes" id="UP001190700"/>
    </source>
</evidence>
<evidence type="ECO:0008006" key="9">
    <source>
        <dbReference type="Google" id="ProtNLM"/>
    </source>
</evidence>
<sequence length="352" mass="39928">MEAPLTIDEARLAQLRRKLESLNYGDTFDLSSVPLIQKLLDDLVHTTESYRALKLRNSSSSHELETYKAKLDVLYQDNARLLKENNALHLQLIKDAEGGDSKERRSSLTVKKLEDEIAELKFWKKQAIDRYLSLETSHDDLKKRLEELVEEGRGRHPSGFQPPDIRLVDAHVAPGFNSKARVDLSAVMEAADPHATPERRAAAPAGSAHQQRSTDLVHASELRTAAAERELHTLKAQLLEAQEELAQSQHFVSSREDEIARLSSMLEGGRDVERMTLEYRNEANEKTIISLNQQVEFLTLQLSRVESEAAQGRELQTTMAKYQKEKERLTANLQETLRENSEVRASARRIST</sequence>
<accession>A0AAE0H3W6</accession>
<dbReference type="AlphaFoldDB" id="A0AAE0H3W6"/>
<name>A0AAE0H3W6_9CHLO</name>
<dbReference type="InterPro" id="IPR051877">
    <property type="entry name" value="Centriole_BasalBody_StrucProt"/>
</dbReference>
<evidence type="ECO:0000256" key="5">
    <source>
        <dbReference type="SAM" id="Coils"/>
    </source>
</evidence>
<comment type="subcellular location">
    <subcellularLocation>
        <location evidence="1">Cytoplasm</location>
        <location evidence="1">Cytoskeleton</location>
        <location evidence="1">Microtubule organizing center</location>
        <location evidence="1">Centrosome</location>
        <location evidence="1">Centriole</location>
    </subcellularLocation>
</comment>
<organism evidence="7 8">
    <name type="scientific">Cymbomonas tetramitiformis</name>
    <dbReference type="NCBI Taxonomy" id="36881"/>
    <lineage>
        <taxon>Eukaryota</taxon>
        <taxon>Viridiplantae</taxon>
        <taxon>Chlorophyta</taxon>
        <taxon>Pyramimonadophyceae</taxon>
        <taxon>Pyramimonadales</taxon>
        <taxon>Pyramimonadaceae</taxon>
        <taxon>Cymbomonas</taxon>
    </lineage>
</organism>
<keyword evidence="5" id="KW-0175">Coiled coil</keyword>
<dbReference type="PANTHER" id="PTHR20544:SF0">
    <property type="entry name" value="NUCLEOPROTEIN TPR_MLP1 DOMAIN-CONTAINING PROTEIN"/>
    <property type="match status" value="1"/>
</dbReference>
<dbReference type="Proteomes" id="UP001190700">
    <property type="component" value="Unassembled WGS sequence"/>
</dbReference>
<evidence type="ECO:0000256" key="1">
    <source>
        <dbReference type="ARBA" id="ARBA00004114"/>
    </source>
</evidence>
<keyword evidence="8" id="KW-1185">Reference proteome</keyword>
<evidence type="ECO:0000313" key="7">
    <source>
        <dbReference type="EMBL" id="KAK3289417.1"/>
    </source>
</evidence>
<evidence type="ECO:0000256" key="6">
    <source>
        <dbReference type="SAM" id="MobiDB-lite"/>
    </source>
</evidence>
<comment type="caution">
    <text evidence="7">The sequence shown here is derived from an EMBL/GenBank/DDBJ whole genome shotgun (WGS) entry which is preliminary data.</text>
</comment>